<proteinExistence type="predicted"/>
<dbReference type="Pfam" id="PF12833">
    <property type="entry name" value="HTH_18"/>
    <property type="match status" value="1"/>
</dbReference>
<gene>
    <name evidence="9" type="ORF">MNBD_GAMMA16-806</name>
</gene>
<evidence type="ECO:0000256" key="7">
    <source>
        <dbReference type="ARBA" id="ARBA00023204"/>
    </source>
</evidence>
<dbReference type="Gene3D" id="3.40.10.10">
    <property type="entry name" value="DNA Methylphosphotriester Repair Domain"/>
    <property type="match status" value="1"/>
</dbReference>
<dbReference type="SUPFAM" id="SSF46689">
    <property type="entry name" value="Homeodomain-like"/>
    <property type="match status" value="2"/>
</dbReference>
<dbReference type="GO" id="GO:0032131">
    <property type="term" value="F:alkylated DNA binding"/>
    <property type="evidence" value="ECO:0007669"/>
    <property type="project" value="TreeGrafter"/>
</dbReference>
<dbReference type="GO" id="GO:0008270">
    <property type="term" value="F:zinc ion binding"/>
    <property type="evidence" value="ECO:0007669"/>
    <property type="project" value="InterPro"/>
</dbReference>
<evidence type="ECO:0000256" key="3">
    <source>
        <dbReference type="ARBA" id="ARBA00022763"/>
    </source>
</evidence>
<evidence type="ECO:0000259" key="8">
    <source>
        <dbReference type="PROSITE" id="PS01124"/>
    </source>
</evidence>
<dbReference type="PANTHER" id="PTHR43003">
    <property type="entry name" value="DNA-3-METHYLADENINE GLYCOSYLASE"/>
    <property type="match status" value="1"/>
</dbReference>
<dbReference type="InterPro" id="IPR009057">
    <property type="entry name" value="Homeodomain-like_sf"/>
</dbReference>
<keyword evidence="6" id="KW-0804">Transcription</keyword>
<dbReference type="SMART" id="SM00478">
    <property type="entry name" value="ENDO3c"/>
    <property type="match status" value="1"/>
</dbReference>
<dbReference type="InterPro" id="IPR018060">
    <property type="entry name" value="HTH_AraC"/>
</dbReference>
<dbReference type="InterPro" id="IPR051912">
    <property type="entry name" value="Alkylbase_DNA_Glycosylase/TA"/>
</dbReference>
<keyword evidence="7" id="KW-0234">DNA repair</keyword>
<dbReference type="InterPro" id="IPR035451">
    <property type="entry name" value="Ada-like_dom_sf"/>
</dbReference>
<feature type="domain" description="HTH araC/xylS-type" evidence="8">
    <location>
        <begin position="94"/>
        <end position="192"/>
    </location>
</feature>
<dbReference type="InterPro" id="IPR010316">
    <property type="entry name" value="AlkA_N"/>
</dbReference>
<dbReference type="InterPro" id="IPR004026">
    <property type="entry name" value="Ada_DNA_repair_Zn-bd"/>
</dbReference>
<dbReference type="SUPFAM" id="SSF48150">
    <property type="entry name" value="DNA-glycosylase"/>
    <property type="match status" value="1"/>
</dbReference>
<keyword evidence="2 9" id="KW-0489">Methyltransferase</keyword>
<comment type="cofactor">
    <cofactor evidence="1">
        <name>Zn(2+)</name>
        <dbReference type="ChEBI" id="CHEBI:29105"/>
    </cofactor>
</comment>
<dbReference type="InterPro" id="IPR037046">
    <property type="entry name" value="AlkA_N_sf"/>
</dbReference>
<dbReference type="SMART" id="SM01009">
    <property type="entry name" value="AlkA_N"/>
    <property type="match status" value="1"/>
</dbReference>
<dbReference type="EC" id="3.2.2.21" evidence="9"/>
<dbReference type="Gene3D" id="1.10.340.30">
    <property type="entry name" value="Hypothetical protein, domain 2"/>
    <property type="match status" value="1"/>
</dbReference>
<dbReference type="SUPFAM" id="SSF55945">
    <property type="entry name" value="TATA-box binding protein-like"/>
    <property type="match status" value="1"/>
</dbReference>
<dbReference type="GO" id="GO:0032259">
    <property type="term" value="P:methylation"/>
    <property type="evidence" value="ECO:0007669"/>
    <property type="project" value="UniProtKB-KW"/>
</dbReference>
<dbReference type="Gene3D" id="1.10.10.60">
    <property type="entry name" value="Homeodomain-like"/>
    <property type="match status" value="2"/>
</dbReference>
<dbReference type="Pfam" id="PF06029">
    <property type="entry name" value="AlkA_N"/>
    <property type="match status" value="1"/>
</dbReference>
<dbReference type="Pfam" id="PF02805">
    <property type="entry name" value="Ada_Zn_binding"/>
    <property type="match status" value="1"/>
</dbReference>
<dbReference type="GO" id="GO:0008725">
    <property type="term" value="F:DNA-3-methyladenine glycosylase activity"/>
    <property type="evidence" value="ECO:0007669"/>
    <property type="project" value="TreeGrafter"/>
</dbReference>
<keyword evidence="3" id="KW-0227">DNA damage</keyword>
<dbReference type="EMBL" id="UOFO01000011">
    <property type="protein sequence ID" value="VAW83588.1"/>
    <property type="molecule type" value="Genomic_DNA"/>
</dbReference>
<keyword evidence="9" id="KW-0378">Hydrolase</keyword>
<reference evidence="9" key="1">
    <citation type="submission" date="2018-06" db="EMBL/GenBank/DDBJ databases">
        <authorList>
            <person name="Zhirakovskaya E."/>
        </authorList>
    </citation>
    <scope>NUCLEOTIDE SEQUENCE</scope>
</reference>
<sequence>MKTVAEMPILNREICQKARLSRDPRFDGKFFTAVKTTKIYCRSICPATTPKEENVLYFSMAIEAANAGYRPCLRCRPDSAPGSPAWKGVNATLERAIRLIGEGVLQNNSLPFLADRLGVSDRYLRQLFKKHLGVSPKKYALHQQCLFAKKLLHQTKLPITKIALASGFNSIRRFNDCFQSQLSLTPSKVRKSGEIKPNALLQLQLYYRPPYDWPSMYNFLMRRAIPRLEWCDEQRYGRIFEWSGSVGSFMVQHVEGKNRFDVTIELDNMENLKPVVNNIRRVLDLDVDIQAVEQDLQQHFAAVTLLKTGLRLPGTWNIFEAGIRAIVGQQISVVAARNLVTCLVSELGVKVEDKRLFPSPQAIASSDLGFLKMPESRKQTLRNLAQHYMNSDAPTDPQKWLELKGIGPWTVDYARLRGLSDPDIYLGGDLGVKKAVGKLSNNINPELASPWRSYLTMQLWSQL</sequence>
<dbReference type="SMART" id="SM00342">
    <property type="entry name" value="HTH_ARAC"/>
    <property type="match status" value="1"/>
</dbReference>
<dbReference type="Gene3D" id="3.30.310.20">
    <property type="entry name" value="DNA-3-methyladenine glycosylase AlkA, N-terminal domain"/>
    <property type="match status" value="1"/>
</dbReference>
<keyword evidence="4" id="KW-0805">Transcription regulation</keyword>
<evidence type="ECO:0000256" key="2">
    <source>
        <dbReference type="ARBA" id="ARBA00022603"/>
    </source>
</evidence>
<evidence type="ECO:0000256" key="5">
    <source>
        <dbReference type="ARBA" id="ARBA00023159"/>
    </source>
</evidence>
<dbReference type="AlphaFoldDB" id="A0A3B0YRT5"/>
<evidence type="ECO:0000256" key="6">
    <source>
        <dbReference type="ARBA" id="ARBA00023163"/>
    </source>
</evidence>
<dbReference type="GO" id="GO:0008168">
    <property type="term" value="F:methyltransferase activity"/>
    <property type="evidence" value="ECO:0007669"/>
    <property type="project" value="UniProtKB-KW"/>
</dbReference>
<dbReference type="GO" id="GO:0032993">
    <property type="term" value="C:protein-DNA complex"/>
    <property type="evidence" value="ECO:0007669"/>
    <property type="project" value="TreeGrafter"/>
</dbReference>
<protein>
    <submittedName>
        <fullName evidence="9">Methylphosphotriester-DNA--protein-cysteine S-methyltransferase / DNA-3-methyladenine glycosylase II</fullName>
        <ecNumber evidence="9">3.2.2.21</ecNumber>
    </submittedName>
</protein>
<dbReference type="GO" id="GO:0043565">
    <property type="term" value="F:sequence-specific DNA binding"/>
    <property type="evidence" value="ECO:0007669"/>
    <property type="project" value="InterPro"/>
</dbReference>
<evidence type="ECO:0000313" key="9">
    <source>
        <dbReference type="EMBL" id="VAW83588.1"/>
    </source>
</evidence>
<dbReference type="PANTHER" id="PTHR43003:SF13">
    <property type="entry name" value="DNA-3-METHYLADENINE GLYCOSYLASE 2"/>
    <property type="match status" value="1"/>
</dbReference>
<dbReference type="GO" id="GO:0005737">
    <property type="term" value="C:cytoplasm"/>
    <property type="evidence" value="ECO:0007669"/>
    <property type="project" value="TreeGrafter"/>
</dbReference>
<dbReference type="SUPFAM" id="SSF57884">
    <property type="entry name" value="Ada DNA repair protein, N-terminal domain (N-Ada 10)"/>
    <property type="match status" value="1"/>
</dbReference>
<organism evidence="9">
    <name type="scientific">hydrothermal vent metagenome</name>
    <dbReference type="NCBI Taxonomy" id="652676"/>
    <lineage>
        <taxon>unclassified sequences</taxon>
        <taxon>metagenomes</taxon>
        <taxon>ecological metagenomes</taxon>
    </lineage>
</organism>
<evidence type="ECO:0000256" key="1">
    <source>
        <dbReference type="ARBA" id="ARBA00001947"/>
    </source>
</evidence>
<dbReference type="InterPro" id="IPR003265">
    <property type="entry name" value="HhH-GPD_domain"/>
</dbReference>
<dbReference type="GO" id="GO:0043916">
    <property type="term" value="F:DNA-7-methylguanine glycosylase activity"/>
    <property type="evidence" value="ECO:0007669"/>
    <property type="project" value="TreeGrafter"/>
</dbReference>
<accession>A0A3B0YRT5</accession>
<evidence type="ECO:0000256" key="4">
    <source>
        <dbReference type="ARBA" id="ARBA00023015"/>
    </source>
</evidence>
<name>A0A3B0YRT5_9ZZZZ</name>
<keyword evidence="9" id="KW-0326">Glycosidase</keyword>
<keyword evidence="9" id="KW-0808">Transferase</keyword>
<dbReference type="GO" id="GO:0006285">
    <property type="term" value="P:base-excision repair, AP site formation"/>
    <property type="evidence" value="ECO:0007669"/>
    <property type="project" value="TreeGrafter"/>
</dbReference>
<dbReference type="GO" id="GO:0003700">
    <property type="term" value="F:DNA-binding transcription factor activity"/>
    <property type="evidence" value="ECO:0007669"/>
    <property type="project" value="InterPro"/>
</dbReference>
<dbReference type="PROSITE" id="PS01124">
    <property type="entry name" value="HTH_ARAC_FAMILY_2"/>
    <property type="match status" value="1"/>
</dbReference>
<dbReference type="GO" id="GO:0006307">
    <property type="term" value="P:DNA alkylation repair"/>
    <property type="evidence" value="ECO:0007669"/>
    <property type="project" value="TreeGrafter"/>
</dbReference>
<keyword evidence="5" id="KW-0010">Activator</keyword>
<dbReference type="InterPro" id="IPR011257">
    <property type="entry name" value="DNA_glycosylase"/>
</dbReference>